<evidence type="ECO:0000313" key="4">
    <source>
        <dbReference type="Proteomes" id="UP000182229"/>
    </source>
</evidence>
<organism evidence="3 4">
    <name type="scientific">Cystobacter ferrugineus</name>
    <dbReference type="NCBI Taxonomy" id="83449"/>
    <lineage>
        <taxon>Bacteria</taxon>
        <taxon>Pseudomonadati</taxon>
        <taxon>Myxococcota</taxon>
        <taxon>Myxococcia</taxon>
        <taxon>Myxococcales</taxon>
        <taxon>Cystobacterineae</taxon>
        <taxon>Archangiaceae</taxon>
        <taxon>Cystobacter</taxon>
    </lineage>
</organism>
<dbReference type="NCBIfam" id="TIGR01098">
    <property type="entry name" value="3A0109s03R"/>
    <property type="match status" value="1"/>
</dbReference>
<dbReference type="GO" id="GO:0055085">
    <property type="term" value="P:transmembrane transport"/>
    <property type="evidence" value="ECO:0007669"/>
    <property type="project" value="InterPro"/>
</dbReference>
<keyword evidence="2" id="KW-0732">Signal</keyword>
<dbReference type="Gene3D" id="3.40.190.10">
    <property type="entry name" value="Periplasmic binding protein-like II"/>
    <property type="match status" value="2"/>
</dbReference>
<protein>
    <recommendedName>
        <fullName evidence="5">Phosphonate ABC transporter substrate-binding protein</fullName>
    </recommendedName>
</protein>
<dbReference type="PANTHER" id="PTHR35841">
    <property type="entry name" value="PHOSPHONATES-BINDING PERIPLASMIC PROTEIN"/>
    <property type="match status" value="1"/>
</dbReference>
<reference evidence="4" key="1">
    <citation type="submission" date="2016-11" db="EMBL/GenBank/DDBJ databases">
        <authorList>
            <person name="Shukria A."/>
            <person name="Stevens D.C."/>
        </authorList>
    </citation>
    <scope>NUCLEOTIDE SEQUENCE [LARGE SCALE GENOMIC DNA]</scope>
    <source>
        <strain evidence="4">Cbfe23</strain>
    </source>
</reference>
<comment type="caution">
    <text evidence="3">The sequence shown here is derived from an EMBL/GenBank/DDBJ whole genome shotgun (WGS) entry which is preliminary data.</text>
</comment>
<evidence type="ECO:0000313" key="3">
    <source>
        <dbReference type="EMBL" id="OJH40040.1"/>
    </source>
</evidence>
<keyword evidence="4" id="KW-1185">Reference proteome</keyword>
<dbReference type="AlphaFoldDB" id="A0A1L9BCP4"/>
<reference evidence="3 4" key="2">
    <citation type="submission" date="2016-12" db="EMBL/GenBank/DDBJ databases">
        <title>Draft Genome Sequence of Cystobacter ferrugineus Strain Cbfe23.</title>
        <authorList>
            <person name="Akbar S."/>
            <person name="Dowd S.E."/>
            <person name="Stevens D.C."/>
        </authorList>
    </citation>
    <scope>NUCLEOTIDE SEQUENCE [LARGE SCALE GENOMIC DNA]</scope>
    <source>
        <strain evidence="3 4">Cbfe23</strain>
    </source>
</reference>
<name>A0A1L9BCP4_9BACT</name>
<dbReference type="Proteomes" id="UP000182229">
    <property type="component" value="Unassembled WGS sequence"/>
</dbReference>
<sequence length="326" mass="35322">MSVPTRSSLLLLGLAGVLAIAGGAILGWRTSEPATAAVMAAEQPLPSGERAGTTGMTIRLAMSAAFVSESGIGVYSRIAEYLTHKTGVQTEFISGLAYGTINSMLEEGTVHCGFICGLPYVMLRDNPRPAARLIAAPIVKAARYGGKPKYYSDLIVRQDSPYQSIHDLAGKTYVYNDEISNSGYNLPRYRLIQLGLTNGFFGKVLRSGSHEESIRMVAAGEADASFVDSLVLDYDREKGFGHAAKVRVLESVGPAGICPIVASSRMPEDLRESLQRALVTMHEDPEGRKILEEALLERFTLVDDSNYDDIRSMREAADKAGFTHIR</sequence>
<comment type="similarity">
    <text evidence="1">Belongs to the phosphate/phosphite/phosphonate binding protein family.</text>
</comment>
<accession>A0A1L9BCP4</accession>
<dbReference type="EMBL" id="MPIN01000003">
    <property type="protein sequence ID" value="OJH40040.1"/>
    <property type="molecule type" value="Genomic_DNA"/>
</dbReference>
<dbReference type="STRING" id="83449.BON30_13305"/>
<dbReference type="OrthoDB" id="527737at2"/>
<evidence type="ECO:0000256" key="1">
    <source>
        <dbReference type="ARBA" id="ARBA00007162"/>
    </source>
</evidence>
<dbReference type="InterPro" id="IPR005770">
    <property type="entry name" value="PhnD"/>
</dbReference>
<evidence type="ECO:0008006" key="5">
    <source>
        <dbReference type="Google" id="ProtNLM"/>
    </source>
</evidence>
<dbReference type="PANTHER" id="PTHR35841:SF1">
    <property type="entry name" value="PHOSPHONATES-BINDING PERIPLASMIC PROTEIN"/>
    <property type="match status" value="1"/>
</dbReference>
<evidence type="ECO:0000256" key="2">
    <source>
        <dbReference type="ARBA" id="ARBA00022729"/>
    </source>
</evidence>
<proteinExistence type="inferred from homology"/>
<dbReference type="GO" id="GO:0043190">
    <property type="term" value="C:ATP-binding cassette (ABC) transporter complex"/>
    <property type="evidence" value="ECO:0007669"/>
    <property type="project" value="InterPro"/>
</dbReference>
<dbReference type="RefSeq" id="WP_071898674.1">
    <property type="nucleotide sequence ID" value="NZ_MPIN01000003.1"/>
</dbReference>
<dbReference type="SUPFAM" id="SSF53850">
    <property type="entry name" value="Periplasmic binding protein-like II"/>
    <property type="match status" value="1"/>
</dbReference>
<gene>
    <name evidence="3" type="ORF">BON30_13305</name>
</gene>
<dbReference type="Pfam" id="PF12974">
    <property type="entry name" value="Phosphonate-bd"/>
    <property type="match status" value="1"/>
</dbReference>